<proteinExistence type="inferred from homology"/>
<dbReference type="GO" id="GO:0043386">
    <property type="term" value="P:mycotoxin biosynthetic process"/>
    <property type="evidence" value="ECO:0007669"/>
    <property type="project" value="InterPro"/>
</dbReference>
<evidence type="ECO:0000256" key="4">
    <source>
        <dbReference type="SAM" id="MobiDB-lite"/>
    </source>
</evidence>
<dbReference type="GO" id="GO:0016491">
    <property type="term" value="F:oxidoreductase activity"/>
    <property type="evidence" value="ECO:0007669"/>
    <property type="project" value="UniProtKB-KW"/>
</dbReference>
<name>A0A6J3MFE3_9PEZI</name>
<reference evidence="7" key="3">
    <citation type="submission" date="2025-08" db="UniProtKB">
        <authorList>
            <consortium name="RefSeq"/>
        </authorList>
    </citation>
    <scope>IDENTIFICATION</scope>
    <source>
        <strain evidence="7">CBS 342.82</strain>
    </source>
</reference>
<evidence type="ECO:0000256" key="2">
    <source>
        <dbReference type="ARBA" id="ARBA00023002"/>
    </source>
</evidence>
<reference evidence="7" key="2">
    <citation type="submission" date="2020-04" db="EMBL/GenBank/DDBJ databases">
        <authorList>
            <consortium name="NCBI Genome Project"/>
        </authorList>
    </citation>
    <scope>NUCLEOTIDE SEQUENCE</scope>
    <source>
        <strain evidence="7">CBS 342.82</strain>
    </source>
</reference>
<comment type="pathway">
    <text evidence="1">Mycotoxin biosynthesis.</text>
</comment>
<evidence type="ECO:0008006" key="8">
    <source>
        <dbReference type="Google" id="ProtNLM"/>
    </source>
</evidence>
<dbReference type="GeneID" id="54364745"/>
<evidence type="ECO:0000256" key="5">
    <source>
        <dbReference type="SAM" id="Phobius"/>
    </source>
</evidence>
<keyword evidence="5" id="KW-0472">Membrane</keyword>
<evidence type="ECO:0000313" key="7">
    <source>
        <dbReference type="RefSeq" id="XP_033463731.1"/>
    </source>
</evidence>
<keyword evidence="5" id="KW-0812">Transmembrane</keyword>
<protein>
    <recommendedName>
        <fullName evidence="8">Tat pathway signal sequence</fullName>
    </recommendedName>
</protein>
<dbReference type="PANTHER" id="PTHR33365:SF11">
    <property type="entry name" value="TAT PATHWAY SIGNAL SEQUENCE"/>
    <property type="match status" value="1"/>
</dbReference>
<keyword evidence="5" id="KW-1133">Transmembrane helix</keyword>
<feature type="transmembrane region" description="Helical" evidence="5">
    <location>
        <begin position="43"/>
        <end position="65"/>
    </location>
</feature>
<evidence type="ECO:0000256" key="1">
    <source>
        <dbReference type="ARBA" id="ARBA00004685"/>
    </source>
</evidence>
<gene>
    <name evidence="7" type="ORF">K489DRAFT_398946</name>
</gene>
<dbReference type="Proteomes" id="UP000504637">
    <property type="component" value="Unplaced"/>
</dbReference>
<feature type="compositionally biased region" description="Basic and acidic residues" evidence="4">
    <location>
        <begin position="1"/>
        <end position="14"/>
    </location>
</feature>
<evidence type="ECO:0000256" key="3">
    <source>
        <dbReference type="ARBA" id="ARBA00035112"/>
    </source>
</evidence>
<accession>A0A6J3MFE3</accession>
<dbReference type="AlphaFoldDB" id="A0A6J3MFE3"/>
<evidence type="ECO:0000313" key="6">
    <source>
        <dbReference type="Proteomes" id="UP000504637"/>
    </source>
</evidence>
<keyword evidence="2" id="KW-0560">Oxidoreductase</keyword>
<organism evidence="7">
    <name type="scientific">Dissoconium aciculare CBS 342.82</name>
    <dbReference type="NCBI Taxonomy" id="1314786"/>
    <lineage>
        <taxon>Eukaryota</taxon>
        <taxon>Fungi</taxon>
        <taxon>Dikarya</taxon>
        <taxon>Ascomycota</taxon>
        <taxon>Pezizomycotina</taxon>
        <taxon>Dothideomycetes</taxon>
        <taxon>Dothideomycetidae</taxon>
        <taxon>Mycosphaerellales</taxon>
        <taxon>Dissoconiaceae</taxon>
        <taxon>Dissoconium</taxon>
    </lineage>
</organism>
<dbReference type="Pfam" id="PF11807">
    <property type="entry name" value="UstYa"/>
    <property type="match status" value="1"/>
</dbReference>
<dbReference type="PANTHER" id="PTHR33365">
    <property type="entry name" value="YALI0B05434P"/>
    <property type="match status" value="1"/>
</dbReference>
<dbReference type="OrthoDB" id="3687641at2759"/>
<dbReference type="InterPro" id="IPR021765">
    <property type="entry name" value="UstYa-like"/>
</dbReference>
<keyword evidence="6" id="KW-1185">Reference proteome</keyword>
<sequence>MERYNDSAAKESRSGHHLLSSTDDQDEPRIIYLPERRSRWSSIASWLSCFFLGVIATLLTLGVAFRQNAIPESLRAAALSTSPSTPSFTFGSTDPLPNVPSETVVFEADPIFSDRSTDDTDFAWDMLLPPGRGYVYVPDGASRGLLPGQYTPEGEIYSVAMYHQLHCLARIRKQHWIFKDGIVTGDTGMARTFAGRGDSSHAQHCFDYLRQSILCSGDMTLEWPKQDGPSSGATVDGWGVPHTCKAPAAIKAYMDANHMNGSSNFDAAG</sequence>
<reference evidence="7" key="1">
    <citation type="submission" date="2020-01" db="EMBL/GenBank/DDBJ databases">
        <authorList>
            <consortium name="DOE Joint Genome Institute"/>
            <person name="Haridas S."/>
            <person name="Albert R."/>
            <person name="Binder M."/>
            <person name="Bloem J."/>
            <person name="Labutti K."/>
            <person name="Salamov A."/>
            <person name="Andreopoulos B."/>
            <person name="Baker S.E."/>
            <person name="Barry K."/>
            <person name="Bills G."/>
            <person name="Bluhm B.H."/>
            <person name="Cannon C."/>
            <person name="Castanera R."/>
            <person name="Culley D.E."/>
            <person name="Daum C."/>
            <person name="Ezra D."/>
            <person name="Gonzalez J.B."/>
            <person name="Henrissat B."/>
            <person name="Kuo A."/>
            <person name="Liang C."/>
            <person name="Lipzen A."/>
            <person name="Lutzoni F."/>
            <person name="Magnuson J."/>
            <person name="Mondo S."/>
            <person name="Nolan M."/>
            <person name="Ohm R."/>
            <person name="Pangilinan J."/>
            <person name="Park H.-J."/>
            <person name="Ramirez L."/>
            <person name="Alfaro M."/>
            <person name="Sun H."/>
            <person name="Tritt A."/>
            <person name="Yoshinaga Y."/>
            <person name="Zwiers L.-H."/>
            <person name="Turgeon B.G."/>
            <person name="Goodwin S.B."/>
            <person name="Spatafora J.W."/>
            <person name="Crous P.W."/>
            <person name="Grigoriev I.V."/>
        </authorList>
    </citation>
    <scope>NUCLEOTIDE SEQUENCE</scope>
    <source>
        <strain evidence="7">CBS 342.82</strain>
    </source>
</reference>
<comment type="similarity">
    <text evidence="3">Belongs to the ustYa family.</text>
</comment>
<feature type="region of interest" description="Disordered" evidence="4">
    <location>
        <begin position="1"/>
        <end position="22"/>
    </location>
</feature>
<dbReference type="RefSeq" id="XP_033463731.1">
    <property type="nucleotide sequence ID" value="XM_033606945.1"/>
</dbReference>